<dbReference type="EMBL" id="JBHRYE010000012">
    <property type="protein sequence ID" value="MFC3671515.1"/>
    <property type="molecule type" value="Genomic_DNA"/>
</dbReference>
<evidence type="ECO:0000313" key="3">
    <source>
        <dbReference type="EMBL" id="MFC3671515.1"/>
    </source>
</evidence>
<dbReference type="Pfam" id="PF13372">
    <property type="entry name" value="Alginate_exp"/>
    <property type="match status" value="1"/>
</dbReference>
<name>A0ABV7V337_9SPHN</name>
<feature type="chain" id="PRO_5046123686" evidence="1">
    <location>
        <begin position="24"/>
        <end position="419"/>
    </location>
</feature>
<proteinExistence type="predicted"/>
<feature type="signal peptide" evidence="1">
    <location>
        <begin position="1"/>
        <end position="23"/>
    </location>
</feature>
<reference evidence="4" key="1">
    <citation type="journal article" date="2019" name="Int. J. Syst. Evol. Microbiol.">
        <title>The Global Catalogue of Microorganisms (GCM) 10K type strain sequencing project: providing services to taxonomists for standard genome sequencing and annotation.</title>
        <authorList>
            <consortium name="The Broad Institute Genomics Platform"/>
            <consortium name="The Broad Institute Genome Sequencing Center for Infectious Disease"/>
            <person name="Wu L."/>
            <person name="Ma J."/>
        </authorList>
    </citation>
    <scope>NUCLEOTIDE SEQUENCE [LARGE SCALE GENOMIC DNA]</scope>
    <source>
        <strain evidence="4">KCTC 42224</strain>
    </source>
</reference>
<accession>A0ABV7V337</accession>
<keyword evidence="1" id="KW-0732">Signal</keyword>
<keyword evidence="4" id="KW-1185">Reference proteome</keyword>
<evidence type="ECO:0000259" key="2">
    <source>
        <dbReference type="Pfam" id="PF13372"/>
    </source>
</evidence>
<protein>
    <submittedName>
        <fullName evidence="3">Alginate export family protein</fullName>
    </submittedName>
</protein>
<gene>
    <name evidence="3" type="ORF">ACFOOT_08755</name>
</gene>
<dbReference type="RefSeq" id="WP_191323690.1">
    <property type="nucleotide sequence ID" value="NZ_BMZP01000005.1"/>
</dbReference>
<dbReference type="InterPro" id="IPR025388">
    <property type="entry name" value="Alginate_export_dom"/>
</dbReference>
<sequence length="419" mass="45320">MKLRLLPAALVTAPLAFAQPVLAAPGAAPGDPVALSDTISLDPLLDARLRWENVDTPAKGADAVTLRLRSGVELRHAPSHLSVLAEMEGTLPIVSHYNGLSFVPERARPGYAVVADPANVELNRLQIQYRTKALGVTVGRQVINLDDQRWVGAVAWRQNEQTFDAARAELALGPVFADVTYAKSQRTLYGADAQGRTAYDGRFWFLGGGLRHGPFTVKGFAYLLDYDRAEQVPALALTLADTQTYCLRATAALPLAKGVKLALASSYARQRPWADNAAHFDADYVAGEANLSARGFTVTGGYEKLGSDHGIALQTPMATLHKFNGWADLFLTTPAAGLRDLYAGLAKSFPVKALPGLNAGVTWHDFHSDAGNRPLGREWDASAGFKWRKLGILAKFADYSARGFGSDTRKLWLEADYAF</sequence>
<dbReference type="Proteomes" id="UP001595683">
    <property type="component" value="Unassembled WGS sequence"/>
</dbReference>
<dbReference type="Gene3D" id="2.40.160.10">
    <property type="entry name" value="Porin"/>
    <property type="match status" value="1"/>
</dbReference>
<comment type="caution">
    <text evidence="3">The sequence shown here is derived from an EMBL/GenBank/DDBJ whole genome shotgun (WGS) entry which is preliminary data.</text>
</comment>
<evidence type="ECO:0000313" key="4">
    <source>
        <dbReference type="Proteomes" id="UP001595683"/>
    </source>
</evidence>
<organism evidence="3 4">
    <name type="scientific">Novosphingobium pokkalii</name>
    <dbReference type="NCBI Taxonomy" id="1770194"/>
    <lineage>
        <taxon>Bacteria</taxon>
        <taxon>Pseudomonadati</taxon>
        <taxon>Pseudomonadota</taxon>
        <taxon>Alphaproteobacteria</taxon>
        <taxon>Sphingomonadales</taxon>
        <taxon>Sphingomonadaceae</taxon>
        <taxon>Novosphingobium</taxon>
    </lineage>
</organism>
<feature type="domain" description="Alginate export" evidence="2">
    <location>
        <begin position="80"/>
        <end position="171"/>
    </location>
</feature>
<dbReference type="InterPro" id="IPR023614">
    <property type="entry name" value="Porin_dom_sf"/>
</dbReference>
<evidence type="ECO:0000256" key="1">
    <source>
        <dbReference type="SAM" id="SignalP"/>
    </source>
</evidence>